<dbReference type="EMBL" id="LR593886">
    <property type="protein sequence ID" value="VTR92918.1"/>
    <property type="molecule type" value="Genomic_DNA"/>
</dbReference>
<gene>
    <name evidence="1" type="ORF">SOIL9_47960</name>
</gene>
<reference evidence="1 2" key="1">
    <citation type="submission" date="2019-05" db="EMBL/GenBank/DDBJ databases">
        <authorList>
            <consortium name="Science for Life Laboratories"/>
        </authorList>
    </citation>
    <scope>NUCLEOTIDE SEQUENCE [LARGE SCALE GENOMIC DNA]</scope>
    <source>
        <strain evidence="1">Soil9</strain>
    </source>
</reference>
<dbReference type="Proteomes" id="UP000464178">
    <property type="component" value="Chromosome"/>
</dbReference>
<accession>A0A6P2CUT6</accession>
<dbReference type="KEGG" id="gms:SOIL9_47960"/>
<dbReference type="AlphaFoldDB" id="A0A6P2CUT6"/>
<organism evidence="1 2">
    <name type="scientific">Gemmata massiliana</name>
    <dbReference type="NCBI Taxonomy" id="1210884"/>
    <lineage>
        <taxon>Bacteria</taxon>
        <taxon>Pseudomonadati</taxon>
        <taxon>Planctomycetota</taxon>
        <taxon>Planctomycetia</taxon>
        <taxon>Gemmatales</taxon>
        <taxon>Gemmataceae</taxon>
        <taxon>Gemmata</taxon>
    </lineage>
</organism>
<evidence type="ECO:0000313" key="2">
    <source>
        <dbReference type="Proteomes" id="UP000464178"/>
    </source>
</evidence>
<name>A0A6P2CUT6_9BACT</name>
<evidence type="ECO:0000313" key="1">
    <source>
        <dbReference type="EMBL" id="VTR92918.1"/>
    </source>
</evidence>
<protein>
    <submittedName>
        <fullName evidence="1">Uncharacterized protein</fullName>
    </submittedName>
</protein>
<keyword evidence="2" id="KW-1185">Reference proteome</keyword>
<sequence length="199" mass="21620">MYLGSRPPVLRVGSDAVLDPQFHHVRDVCAVGHNGSGNGPGGPFEREPPVPAIRIGCARFPEIPKMVLPVRVPGAKRESASWVFFEFRARARPRARGAPAPRRENRRSTGVVSVSATDHPALSRLAIVAVGILVIWDQSLRQRVRPSCVIFRRLGIARSLGNVPRCQKCTGGCDVGCTGNFASTCTLHVSRLLAFPVRK</sequence>
<proteinExistence type="predicted"/>